<dbReference type="PANTHER" id="PTHR36966:SF1">
    <property type="entry name" value="REP-ASSOCIATED TYROSINE TRANSPOSASE"/>
    <property type="match status" value="1"/>
</dbReference>
<reference evidence="2 3" key="1">
    <citation type="journal article" date="2018" name="Aquat. Microb. Ecol.">
        <title>Gammaproteobacterial methanotrophs dominate.</title>
        <authorList>
            <person name="Rissanen A.J."/>
            <person name="Saarenheimo J."/>
            <person name="Tiirola M."/>
            <person name="Peura S."/>
            <person name="Aalto S.L."/>
            <person name="Karvinen A."/>
            <person name="Nykanen H."/>
        </authorList>
    </citation>
    <scope>NUCLEOTIDE SEQUENCE [LARGE SCALE GENOMIC DNA]</scope>
    <source>
        <strain evidence="2">AMbin10</strain>
    </source>
</reference>
<dbReference type="InterPro" id="IPR036515">
    <property type="entry name" value="Transposase_17_sf"/>
</dbReference>
<dbReference type="Gene3D" id="3.30.70.1290">
    <property type="entry name" value="Transposase IS200-like"/>
    <property type="match status" value="1"/>
</dbReference>
<evidence type="ECO:0000259" key="1">
    <source>
        <dbReference type="SMART" id="SM01321"/>
    </source>
</evidence>
<accession>A0A2W4QYD0</accession>
<proteinExistence type="predicted"/>
<dbReference type="GO" id="GO:0006313">
    <property type="term" value="P:DNA transposition"/>
    <property type="evidence" value="ECO:0007669"/>
    <property type="project" value="InterPro"/>
</dbReference>
<name>A0A2W4QYD0_9GAMM</name>
<dbReference type="GO" id="GO:0043565">
    <property type="term" value="F:sequence-specific DNA binding"/>
    <property type="evidence" value="ECO:0007669"/>
    <property type="project" value="TreeGrafter"/>
</dbReference>
<feature type="domain" description="Transposase IS200-like" evidence="1">
    <location>
        <begin position="9"/>
        <end position="131"/>
    </location>
</feature>
<dbReference type="Pfam" id="PF01797">
    <property type="entry name" value="Y1_Tnp"/>
    <property type="match status" value="1"/>
</dbReference>
<dbReference type="AlphaFoldDB" id="A0A2W4QYD0"/>
<dbReference type="SUPFAM" id="SSF143422">
    <property type="entry name" value="Transposase IS200-like"/>
    <property type="match status" value="1"/>
</dbReference>
<evidence type="ECO:0000313" key="2">
    <source>
        <dbReference type="EMBL" id="PZN77015.1"/>
    </source>
</evidence>
<sequence>MVLYRRNRVEGGSYFFTATLQNRKSSLLVDKIDVLRAAVREVLREHAFQIDAWVVLPEHLHAVWTLPPGDAAYSYRWQQIKGKFTHQLVKAGMPIRKNHRGEYDLWQGRFWEHTIRDEADFSHHIDYVHYNPIKHGWVEKLTDWPYSTFHRYVKSGVYAPDWGSGMANLEDDYGELS</sequence>
<protein>
    <submittedName>
        <fullName evidence="2">Transposase</fullName>
    </submittedName>
</protein>
<dbReference type="Proteomes" id="UP000249396">
    <property type="component" value="Unassembled WGS sequence"/>
</dbReference>
<dbReference type="NCBIfam" id="NF047646">
    <property type="entry name" value="REP_Tyr_transpos"/>
    <property type="match status" value="1"/>
</dbReference>
<comment type="caution">
    <text evidence="2">The sequence shown here is derived from an EMBL/GenBank/DDBJ whole genome shotgun (WGS) entry which is preliminary data.</text>
</comment>
<dbReference type="PANTHER" id="PTHR36966">
    <property type="entry name" value="REP-ASSOCIATED TYROSINE TRANSPOSASE"/>
    <property type="match status" value="1"/>
</dbReference>
<dbReference type="InterPro" id="IPR052715">
    <property type="entry name" value="RAYT_transposase"/>
</dbReference>
<gene>
    <name evidence="2" type="ORF">DM484_15470</name>
</gene>
<dbReference type="GO" id="GO:0004803">
    <property type="term" value="F:transposase activity"/>
    <property type="evidence" value="ECO:0007669"/>
    <property type="project" value="InterPro"/>
</dbReference>
<evidence type="ECO:0000313" key="3">
    <source>
        <dbReference type="Proteomes" id="UP000249396"/>
    </source>
</evidence>
<dbReference type="SMART" id="SM01321">
    <property type="entry name" value="Y1_Tnp"/>
    <property type="match status" value="1"/>
</dbReference>
<organism evidence="2 3">
    <name type="scientific">Candidatus Methylumidiphilus alinenensis</name>
    <dbReference type="NCBI Taxonomy" id="2202197"/>
    <lineage>
        <taxon>Bacteria</taxon>
        <taxon>Pseudomonadati</taxon>
        <taxon>Pseudomonadota</taxon>
        <taxon>Gammaproteobacteria</taxon>
        <taxon>Methylococcales</taxon>
        <taxon>Candidatus Methylumidiphilus</taxon>
    </lineage>
</organism>
<dbReference type="EMBL" id="QJPH01000346">
    <property type="protein sequence ID" value="PZN77015.1"/>
    <property type="molecule type" value="Genomic_DNA"/>
</dbReference>
<dbReference type="InterPro" id="IPR002686">
    <property type="entry name" value="Transposase_17"/>
</dbReference>